<dbReference type="RefSeq" id="WP_183365980.1">
    <property type="nucleotide sequence ID" value="NZ_JACIEZ010000003.1"/>
</dbReference>
<dbReference type="InterPro" id="IPR025975">
    <property type="entry name" value="Polysacc_lyase"/>
</dbReference>
<dbReference type="Gene3D" id="2.60.120.200">
    <property type="match status" value="1"/>
</dbReference>
<dbReference type="EMBL" id="JACIEZ010000003">
    <property type="protein sequence ID" value="MBB4064729.1"/>
    <property type="molecule type" value="Genomic_DNA"/>
</dbReference>
<proteinExistence type="predicted"/>
<name>A0A7W6J4M7_9HYPH</name>
<dbReference type="Pfam" id="PF14099">
    <property type="entry name" value="Polysacc_lyase"/>
    <property type="match status" value="1"/>
</dbReference>
<sequence>MAIILTQAQAFELRNWSWYTGDRSRIIEPRLMTDGRYAVPESLLNEPTLAPKRSVLIAGTIADLSSSDFVADTRAGIIVDGKTMFLQIDRVPWAFTVVAPNVHRFELRQGDQGGVEASPHRLHRCEIVAMDVPAKGTELWQAYSVMLEPGNPFSVNGQCYINQWHGYDSEVGYGRAPPLSFDYGNNQFRIWSRSDASIDPVTLWGTDVLQYSAASPARDVYTNFVINVKFASSGFLRVWMNGTQIVNYTGPIGYYNDTNGTYPQWGIYARQAPDTPVARIANMEWGTTDRSARISAPLSIPN</sequence>
<accession>A0A7W6J4M7</accession>
<evidence type="ECO:0000313" key="2">
    <source>
        <dbReference type="Proteomes" id="UP000528286"/>
    </source>
</evidence>
<dbReference type="AlphaFoldDB" id="A0A7W6J4M7"/>
<reference evidence="1 2" key="1">
    <citation type="submission" date="2020-08" db="EMBL/GenBank/DDBJ databases">
        <title>Genomic Encyclopedia of Type Strains, Phase IV (KMG-IV): sequencing the most valuable type-strain genomes for metagenomic binning, comparative biology and taxonomic classification.</title>
        <authorList>
            <person name="Goeker M."/>
        </authorList>
    </citation>
    <scope>NUCLEOTIDE SEQUENCE [LARGE SCALE GENOMIC DNA]</scope>
    <source>
        <strain evidence="1 2">DSM 29853</strain>
    </source>
</reference>
<keyword evidence="2" id="KW-1185">Reference proteome</keyword>
<dbReference type="Proteomes" id="UP000528286">
    <property type="component" value="Unassembled WGS sequence"/>
</dbReference>
<evidence type="ECO:0000313" key="1">
    <source>
        <dbReference type="EMBL" id="MBB4064729.1"/>
    </source>
</evidence>
<protein>
    <submittedName>
        <fullName evidence="1">Uncharacterized protein</fullName>
    </submittedName>
</protein>
<comment type="caution">
    <text evidence="1">The sequence shown here is derived from an EMBL/GenBank/DDBJ whole genome shotgun (WGS) entry which is preliminary data.</text>
</comment>
<gene>
    <name evidence="1" type="ORF">GGR23_001916</name>
</gene>
<organism evidence="1 2">
    <name type="scientific">Gellertiella hungarica</name>
    <dbReference type="NCBI Taxonomy" id="1572859"/>
    <lineage>
        <taxon>Bacteria</taxon>
        <taxon>Pseudomonadati</taxon>
        <taxon>Pseudomonadota</taxon>
        <taxon>Alphaproteobacteria</taxon>
        <taxon>Hyphomicrobiales</taxon>
        <taxon>Rhizobiaceae</taxon>
        <taxon>Gellertiella</taxon>
    </lineage>
</organism>